<sequence>MHTCAFHMELKACHRHRDVTSTGTWSCMRGWHRPTLNSQMEFHHGIYAFLFLGEYGFLEDLMLCYLCIVVCN</sequence>
<reference evidence="1" key="1">
    <citation type="submission" date="2014-09" db="EMBL/GenBank/DDBJ databases">
        <authorList>
            <person name="Magalhaes I.L.F."/>
            <person name="Oliveira U."/>
            <person name="Santos F.R."/>
            <person name="Vidigal T.H.D.A."/>
            <person name="Brescovit A.D."/>
            <person name="Santos A.J."/>
        </authorList>
    </citation>
    <scope>NUCLEOTIDE SEQUENCE</scope>
    <source>
        <tissue evidence="1">Shoot tissue taken approximately 20 cm above the soil surface</tissue>
    </source>
</reference>
<organism evidence="1">
    <name type="scientific">Arundo donax</name>
    <name type="common">Giant reed</name>
    <name type="synonym">Donax arundinaceus</name>
    <dbReference type="NCBI Taxonomy" id="35708"/>
    <lineage>
        <taxon>Eukaryota</taxon>
        <taxon>Viridiplantae</taxon>
        <taxon>Streptophyta</taxon>
        <taxon>Embryophyta</taxon>
        <taxon>Tracheophyta</taxon>
        <taxon>Spermatophyta</taxon>
        <taxon>Magnoliopsida</taxon>
        <taxon>Liliopsida</taxon>
        <taxon>Poales</taxon>
        <taxon>Poaceae</taxon>
        <taxon>PACMAD clade</taxon>
        <taxon>Arundinoideae</taxon>
        <taxon>Arundineae</taxon>
        <taxon>Arundo</taxon>
    </lineage>
</organism>
<dbReference type="EMBL" id="GBRH01228748">
    <property type="protein sequence ID" value="JAD69147.1"/>
    <property type="molecule type" value="Transcribed_RNA"/>
</dbReference>
<protein>
    <submittedName>
        <fullName evidence="1">Uncharacterized protein</fullName>
    </submittedName>
</protein>
<proteinExistence type="predicted"/>
<evidence type="ECO:0000313" key="1">
    <source>
        <dbReference type="EMBL" id="JAD69147.1"/>
    </source>
</evidence>
<dbReference type="AlphaFoldDB" id="A0A0A9CCE0"/>
<reference evidence="1" key="2">
    <citation type="journal article" date="2015" name="Data Brief">
        <title>Shoot transcriptome of the giant reed, Arundo donax.</title>
        <authorList>
            <person name="Barrero R.A."/>
            <person name="Guerrero F.D."/>
            <person name="Moolhuijzen P."/>
            <person name="Goolsby J.A."/>
            <person name="Tidwell J."/>
            <person name="Bellgard S.E."/>
            <person name="Bellgard M.I."/>
        </authorList>
    </citation>
    <scope>NUCLEOTIDE SEQUENCE</scope>
    <source>
        <tissue evidence="1">Shoot tissue taken approximately 20 cm above the soil surface</tissue>
    </source>
</reference>
<name>A0A0A9CCE0_ARUDO</name>
<accession>A0A0A9CCE0</accession>